<gene>
    <name evidence="2" type="ORF">GCM10011390_42630</name>
</gene>
<organism evidence="2 3">
    <name type="scientific">Aureimonas endophytica</name>
    <dbReference type="NCBI Taxonomy" id="2027858"/>
    <lineage>
        <taxon>Bacteria</taxon>
        <taxon>Pseudomonadati</taxon>
        <taxon>Pseudomonadota</taxon>
        <taxon>Alphaproteobacteria</taxon>
        <taxon>Hyphomicrobiales</taxon>
        <taxon>Aurantimonadaceae</taxon>
        <taxon>Aureimonas</taxon>
    </lineage>
</organism>
<proteinExistence type="predicted"/>
<evidence type="ECO:0000256" key="1">
    <source>
        <dbReference type="SAM" id="MobiDB-lite"/>
    </source>
</evidence>
<evidence type="ECO:0000313" key="3">
    <source>
        <dbReference type="Proteomes" id="UP000644699"/>
    </source>
</evidence>
<keyword evidence="3" id="KW-1185">Reference proteome</keyword>
<evidence type="ECO:0000313" key="2">
    <source>
        <dbReference type="EMBL" id="GGE18968.1"/>
    </source>
</evidence>
<reference evidence="2" key="2">
    <citation type="submission" date="2020-09" db="EMBL/GenBank/DDBJ databases">
        <authorList>
            <person name="Sun Q."/>
            <person name="Zhou Y."/>
        </authorList>
    </citation>
    <scope>NUCLEOTIDE SEQUENCE</scope>
    <source>
        <strain evidence="2">CGMCC 1.15367</strain>
    </source>
</reference>
<dbReference type="Proteomes" id="UP000644699">
    <property type="component" value="Unassembled WGS sequence"/>
</dbReference>
<reference evidence="2" key="1">
    <citation type="journal article" date="2014" name="Int. J. Syst. Evol. Microbiol.">
        <title>Complete genome sequence of Corynebacterium casei LMG S-19264T (=DSM 44701T), isolated from a smear-ripened cheese.</title>
        <authorList>
            <consortium name="US DOE Joint Genome Institute (JGI-PGF)"/>
            <person name="Walter F."/>
            <person name="Albersmeier A."/>
            <person name="Kalinowski J."/>
            <person name="Ruckert C."/>
        </authorList>
    </citation>
    <scope>NUCLEOTIDE SEQUENCE</scope>
    <source>
        <strain evidence="2">CGMCC 1.15367</strain>
    </source>
</reference>
<sequence>MPRDRFEDADGGERRNVVTLLHKASLCMMPKLSLVMQAGGPHLLACGATGPASPEIKTMRGFPGRVGGWRWLSATTRLVLAMARLGDIRWRRAVIDLDEAPHWLHRDLGLRDGRPTRQSMRRPPVSPHDRF</sequence>
<name>A0A916ZZI6_9HYPH</name>
<comment type="caution">
    <text evidence="2">The sequence shown here is derived from an EMBL/GenBank/DDBJ whole genome shotgun (WGS) entry which is preliminary data.</text>
</comment>
<protein>
    <submittedName>
        <fullName evidence="2">Uncharacterized protein</fullName>
    </submittedName>
</protein>
<accession>A0A916ZZI6</accession>
<dbReference type="EMBL" id="BMIQ01000008">
    <property type="protein sequence ID" value="GGE18968.1"/>
    <property type="molecule type" value="Genomic_DNA"/>
</dbReference>
<dbReference type="AlphaFoldDB" id="A0A916ZZI6"/>
<feature type="region of interest" description="Disordered" evidence="1">
    <location>
        <begin position="109"/>
        <end position="131"/>
    </location>
</feature>